<feature type="compositionally biased region" description="Polar residues" evidence="1">
    <location>
        <begin position="23"/>
        <end position="32"/>
    </location>
</feature>
<evidence type="ECO:0000256" key="1">
    <source>
        <dbReference type="SAM" id="MobiDB-lite"/>
    </source>
</evidence>
<protein>
    <submittedName>
        <fullName evidence="2">Uncharacterized protein</fullName>
    </submittedName>
</protein>
<keyword evidence="3" id="KW-1185">Reference proteome</keyword>
<reference evidence="2 3" key="1">
    <citation type="submission" date="2012-08" db="EMBL/GenBank/DDBJ databases">
        <authorList>
            <person name="Gan P.H.P."/>
            <person name="Ikeda K."/>
            <person name="Irieda H."/>
            <person name="Narusaka M."/>
            <person name="O'Connell R.J."/>
            <person name="Narusaka Y."/>
            <person name="Takano Y."/>
            <person name="Kubo Y."/>
            <person name="Shirasu K."/>
        </authorList>
    </citation>
    <scope>NUCLEOTIDE SEQUENCE [LARGE SCALE GENOMIC DNA]</scope>
    <source>
        <strain evidence="2 3">Nara gc5</strain>
    </source>
</reference>
<dbReference type="EMBL" id="ANPB02000007">
    <property type="protein sequence ID" value="KAF4479043.1"/>
    <property type="molecule type" value="Genomic_DNA"/>
</dbReference>
<dbReference type="OrthoDB" id="10360100at2759"/>
<gene>
    <name evidence="2" type="ORF">CGGC5_v011784</name>
</gene>
<dbReference type="InParanoid" id="A0A7J6ISM5"/>
<dbReference type="GeneID" id="43611894"/>
<reference evidence="2 3" key="2">
    <citation type="submission" date="2020-04" db="EMBL/GenBank/DDBJ databases">
        <title>Genome sequencing and assembly of multiple isolates from the Colletotrichum gloeosporioides species complex.</title>
        <authorList>
            <person name="Gan P."/>
            <person name="Shirasu K."/>
        </authorList>
    </citation>
    <scope>NUCLEOTIDE SEQUENCE [LARGE SCALE GENOMIC DNA]</scope>
    <source>
        <strain evidence="2 3">Nara gc5</strain>
    </source>
</reference>
<feature type="region of interest" description="Disordered" evidence="1">
    <location>
        <begin position="1"/>
        <end position="62"/>
    </location>
</feature>
<organism evidence="2 3">
    <name type="scientific">Colletotrichum fructicola (strain Nara gc5)</name>
    <name type="common">Anthracnose fungus</name>
    <name type="synonym">Colletotrichum gloeosporioides (strain Nara gc5)</name>
    <dbReference type="NCBI Taxonomy" id="1213859"/>
    <lineage>
        <taxon>Eukaryota</taxon>
        <taxon>Fungi</taxon>
        <taxon>Dikarya</taxon>
        <taxon>Ascomycota</taxon>
        <taxon>Pezizomycotina</taxon>
        <taxon>Sordariomycetes</taxon>
        <taxon>Hypocreomycetidae</taxon>
        <taxon>Glomerellales</taxon>
        <taxon>Glomerellaceae</taxon>
        <taxon>Colletotrichum</taxon>
        <taxon>Colletotrichum gloeosporioides species complex</taxon>
    </lineage>
</organism>
<comment type="caution">
    <text evidence="2">The sequence shown here is derived from an EMBL/GenBank/DDBJ whole genome shotgun (WGS) entry which is preliminary data.</text>
</comment>
<proteinExistence type="predicted"/>
<dbReference type="Proteomes" id="UP000011096">
    <property type="component" value="Unassembled WGS sequence"/>
</dbReference>
<feature type="compositionally biased region" description="Low complexity" evidence="1">
    <location>
        <begin position="46"/>
        <end position="59"/>
    </location>
</feature>
<name>A0A7J6ISM5_COLFN</name>
<dbReference type="RefSeq" id="XP_031875871.2">
    <property type="nucleotide sequence ID" value="XM_032027775.2"/>
</dbReference>
<accession>A0A7J6ISM5</accession>
<dbReference type="AlphaFoldDB" id="A0A7J6ISM5"/>
<evidence type="ECO:0000313" key="3">
    <source>
        <dbReference type="Proteomes" id="UP000011096"/>
    </source>
</evidence>
<evidence type="ECO:0000313" key="2">
    <source>
        <dbReference type="EMBL" id="KAF4479043.1"/>
    </source>
</evidence>
<sequence>MSGRRTPAGSNRRRTVERFHPYQSPTSAQTNREPSRPPSTPRRRLFQSTSLTSSSSLTPRQRRAAEADAYLADFHVGTPEEGHCELAGYDQFFAISGPSASESCHETSAAHSPSFRAPASSATVRRYHSATWSVRSREEYITKLMVDRIQRFTRFVFHPASVRITRIPGDGIIEHGVPQAETSLYNGIDVALQGRWVITEDKVLRVTRFLRTLTNGCDVECLTRDMGVGGEELGDEV</sequence>